<evidence type="ECO:0000313" key="2">
    <source>
        <dbReference type="EMBL" id="GFM37433.1"/>
    </source>
</evidence>
<dbReference type="NCBIfam" id="TIGR04430">
    <property type="entry name" value="OM_asym_MlaD"/>
    <property type="match status" value="1"/>
</dbReference>
<dbReference type="GO" id="GO:0005543">
    <property type="term" value="F:phospholipid binding"/>
    <property type="evidence" value="ECO:0007669"/>
    <property type="project" value="TreeGrafter"/>
</dbReference>
<dbReference type="InterPro" id="IPR030970">
    <property type="entry name" value="ABC_MlaD"/>
</dbReference>
<evidence type="ECO:0000259" key="1">
    <source>
        <dbReference type="Pfam" id="PF02470"/>
    </source>
</evidence>
<dbReference type="AlphaFoldDB" id="A0A7J0BUR2"/>
<dbReference type="InterPro" id="IPR003399">
    <property type="entry name" value="Mce/MlaD"/>
</dbReference>
<evidence type="ECO:0000313" key="3">
    <source>
        <dbReference type="Proteomes" id="UP000503820"/>
    </source>
</evidence>
<name>A0A7J0BUR2_9BACT</name>
<sequence>MKKYSKETSVGVFVLICLLCVGYLTVKLGKMEVLGDNTYPLFARFSSVAGLRSGAEVEIAGVPVGKVASISLDNEEALARVVLAIRKDIQLSEDVIASVKTSGLIGDKYIKLTPGGSLDILEPGDEITETESAVDIEELISKYVFGGV</sequence>
<feature type="domain" description="Mce/MlaD" evidence="1">
    <location>
        <begin position="37"/>
        <end position="115"/>
    </location>
</feature>
<accession>A0A7J0BUR2</accession>
<dbReference type="GO" id="GO:0005548">
    <property type="term" value="F:phospholipid transporter activity"/>
    <property type="evidence" value="ECO:0007669"/>
    <property type="project" value="TreeGrafter"/>
</dbReference>
<organism evidence="2 3">
    <name type="scientific">Desulfovibrio psychrotolerans</name>
    <dbReference type="NCBI Taxonomy" id="415242"/>
    <lineage>
        <taxon>Bacteria</taxon>
        <taxon>Pseudomonadati</taxon>
        <taxon>Thermodesulfobacteriota</taxon>
        <taxon>Desulfovibrionia</taxon>
        <taxon>Desulfovibrionales</taxon>
        <taxon>Desulfovibrionaceae</taxon>
        <taxon>Desulfovibrio</taxon>
    </lineage>
</organism>
<proteinExistence type="predicted"/>
<dbReference type="RefSeq" id="WP_174410031.1">
    <property type="nucleotide sequence ID" value="NZ_BLVP01000008.1"/>
</dbReference>
<reference evidence="2 3" key="1">
    <citation type="submission" date="2020-05" db="EMBL/GenBank/DDBJ databases">
        <title>Draft genome sequence of Desulfovibrio psychrotolerans JS1T.</title>
        <authorList>
            <person name="Ueno A."/>
            <person name="Tamazawa S."/>
            <person name="Tamamura S."/>
            <person name="Murakami T."/>
            <person name="Kiyama T."/>
            <person name="Inomata H."/>
            <person name="Amano Y."/>
            <person name="Miyakawa K."/>
            <person name="Tamaki H."/>
            <person name="Naganuma T."/>
            <person name="Kaneko K."/>
        </authorList>
    </citation>
    <scope>NUCLEOTIDE SEQUENCE [LARGE SCALE GENOMIC DNA]</scope>
    <source>
        <strain evidence="2 3">JS1</strain>
    </source>
</reference>
<comment type="caution">
    <text evidence="2">The sequence shown here is derived from an EMBL/GenBank/DDBJ whole genome shotgun (WGS) entry which is preliminary data.</text>
</comment>
<dbReference type="PANTHER" id="PTHR33371">
    <property type="entry name" value="INTERMEMBRANE PHOSPHOLIPID TRANSPORT SYSTEM BINDING PROTEIN MLAD-RELATED"/>
    <property type="match status" value="1"/>
</dbReference>
<dbReference type="PANTHER" id="PTHR33371:SF4">
    <property type="entry name" value="INTERMEMBRANE PHOSPHOLIPID TRANSPORT SYSTEM BINDING PROTEIN MLAD"/>
    <property type="match status" value="1"/>
</dbReference>
<dbReference type="InterPro" id="IPR052336">
    <property type="entry name" value="MlaD_Phospholipid_Transporter"/>
</dbReference>
<keyword evidence="3" id="KW-1185">Reference proteome</keyword>
<gene>
    <name evidence="2" type="ORF">DSM19430T_21170</name>
</gene>
<dbReference type="EMBL" id="BLVP01000008">
    <property type="protein sequence ID" value="GFM37433.1"/>
    <property type="molecule type" value="Genomic_DNA"/>
</dbReference>
<protein>
    <submittedName>
        <fullName evidence="2">Outer membrane lipid asymmetry maintenance protein MlaD</fullName>
    </submittedName>
</protein>
<dbReference type="Pfam" id="PF02470">
    <property type="entry name" value="MlaD"/>
    <property type="match status" value="1"/>
</dbReference>
<dbReference type="Proteomes" id="UP000503820">
    <property type="component" value="Unassembled WGS sequence"/>
</dbReference>